<sequence length="263" mass="28789">MITLLLLGPALAFTCWLVLTCADFLGIIHFGRGLTRPWADFALRVGLGVLLPPALVAGLDERRPWLLRLREACRASLITFAAYAAGFFTVSSLLMHYASSMRVAMVPILLGQIGPLLMCALFYLSYRLVTLMLPLPRPEGPAPAPIRVFIVAGCALALFPIVEALAPLSPLGLPALDPSFYDARALPQDVFLFATLVWLVGRRGLRVFRPVYVGVCILGPLLTVLEPGVYPLPWQIFHLLRTILSLAACVCLYTPPARRWLAA</sequence>
<comment type="caution">
    <text evidence="2">The sequence shown here is derived from an EMBL/GenBank/DDBJ whole genome shotgun (WGS) entry which is preliminary data.</text>
</comment>
<feature type="transmembrane region" description="Helical" evidence="1">
    <location>
        <begin position="104"/>
        <end position="126"/>
    </location>
</feature>
<feature type="transmembrane region" description="Helical" evidence="1">
    <location>
        <begin position="41"/>
        <end position="59"/>
    </location>
</feature>
<proteinExistence type="predicted"/>
<feature type="transmembrane region" description="Helical" evidence="1">
    <location>
        <begin position="180"/>
        <end position="199"/>
    </location>
</feature>
<evidence type="ECO:0000313" key="3">
    <source>
        <dbReference type="Proteomes" id="UP000824225"/>
    </source>
</evidence>
<keyword evidence="1" id="KW-0812">Transmembrane</keyword>
<organism evidence="2 3">
    <name type="scientific">Candidatus Mailhella merdigallinarum</name>
    <dbReference type="NCBI Taxonomy" id="2838658"/>
    <lineage>
        <taxon>Bacteria</taxon>
        <taxon>Pseudomonadati</taxon>
        <taxon>Thermodesulfobacteriota</taxon>
        <taxon>Desulfovibrionia</taxon>
        <taxon>Desulfovibrionales</taxon>
        <taxon>Desulfovibrionaceae</taxon>
        <taxon>Mailhella</taxon>
    </lineage>
</organism>
<dbReference type="Proteomes" id="UP000824225">
    <property type="component" value="Unassembled WGS sequence"/>
</dbReference>
<keyword evidence="1" id="KW-1133">Transmembrane helix</keyword>
<protein>
    <submittedName>
        <fullName evidence="2">Uncharacterized protein</fullName>
    </submittedName>
</protein>
<evidence type="ECO:0000313" key="2">
    <source>
        <dbReference type="EMBL" id="HJA08251.1"/>
    </source>
</evidence>
<dbReference type="AlphaFoldDB" id="A0A9D2KL08"/>
<feature type="transmembrane region" description="Helical" evidence="1">
    <location>
        <begin position="236"/>
        <end position="254"/>
    </location>
</feature>
<feature type="transmembrane region" description="Helical" evidence="1">
    <location>
        <begin position="211"/>
        <end position="230"/>
    </location>
</feature>
<feature type="transmembrane region" description="Helical" evidence="1">
    <location>
        <begin position="146"/>
        <end position="168"/>
    </location>
</feature>
<accession>A0A9D2KL08</accession>
<evidence type="ECO:0000256" key="1">
    <source>
        <dbReference type="SAM" id="Phobius"/>
    </source>
</evidence>
<reference evidence="2" key="2">
    <citation type="submission" date="2021-04" db="EMBL/GenBank/DDBJ databases">
        <authorList>
            <person name="Gilroy R."/>
        </authorList>
    </citation>
    <scope>NUCLEOTIDE SEQUENCE</scope>
    <source>
        <strain evidence="2">CHK186-16707</strain>
    </source>
</reference>
<dbReference type="EMBL" id="DXAN01000007">
    <property type="protein sequence ID" value="HJA08251.1"/>
    <property type="molecule type" value="Genomic_DNA"/>
</dbReference>
<keyword evidence="1" id="KW-0472">Membrane</keyword>
<feature type="transmembrane region" description="Helical" evidence="1">
    <location>
        <begin position="80"/>
        <end position="98"/>
    </location>
</feature>
<reference evidence="2" key="1">
    <citation type="journal article" date="2021" name="PeerJ">
        <title>Extensive microbial diversity within the chicken gut microbiome revealed by metagenomics and culture.</title>
        <authorList>
            <person name="Gilroy R."/>
            <person name="Ravi A."/>
            <person name="Getino M."/>
            <person name="Pursley I."/>
            <person name="Horton D.L."/>
            <person name="Alikhan N.F."/>
            <person name="Baker D."/>
            <person name="Gharbi K."/>
            <person name="Hall N."/>
            <person name="Watson M."/>
            <person name="Adriaenssens E.M."/>
            <person name="Foster-Nyarko E."/>
            <person name="Jarju S."/>
            <person name="Secka A."/>
            <person name="Antonio M."/>
            <person name="Oren A."/>
            <person name="Chaudhuri R.R."/>
            <person name="La Ragione R."/>
            <person name="Hildebrand F."/>
            <person name="Pallen M.J."/>
        </authorList>
    </citation>
    <scope>NUCLEOTIDE SEQUENCE</scope>
    <source>
        <strain evidence="2">CHK186-16707</strain>
    </source>
</reference>
<gene>
    <name evidence="2" type="ORF">H9962_03560</name>
</gene>
<name>A0A9D2KL08_9BACT</name>